<keyword evidence="8" id="KW-0675">Receptor</keyword>
<keyword evidence="5" id="KW-1133">Transmembrane helix</keyword>
<dbReference type="InterPro" id="IPR051713">
    <property type="entry name" value="T-cell_Activation_Regulation"/>
</dbReference>
<evidence type="ECO:0000256" key="8">
    <source>
        <dbReference type="ARBA" id="ARBA00023170"/>
    </source>
</evidence>
<feature type="signal peptide" evidence="11">
    <location>
        <begin position="1"/>
        <end position="17"/>
    </location>
</feature>
<dbReference type="Pfam" id="PF07686">
    <property type="entry name" value="V-set"/>
    <property type="match status" value="3"/>
</dbReference>
<evidence type="ECO:0000256" key="3">
    <source>
        <dbReference type="ARBA" id="ARBA00022692"/>
    </source>
</evidence>
<keyword evidence="14" id="KW-1185">Reference proteome</keyword>
<keyword evidence="3" id="KW-0812">Transmembrane</keyword>
<evidence type="ECO:0000256" key="7">
    <source>
        <dbReference type="ARBA" id="ARBA00023157"/>
    </source>
</evidence>
<dbReference type="GO" id="GO:0006955">
    <property type="term" value="P:immune response"/>
    <property type="evidence" value="ECO:0007669"/>
    <property type="project" value="TreeGrafter"/>
</dbReference>
<dbReference type="Gene3D" id="2.60.40.10">
    <property type="entry name" value="Immunoglobulins"/>
    <property type="match status" value="4"/>
</dbReference>
<comment type="subcellular location">
    <subcellularLocation>
        <location evidence="1">Cell membrane</location>
        <topology evidence="1">Single-pass type I membrane protein</topology>
    </subcellularLocation>
</comment>
<evidence type="ECO:0000256" key="1">
    <source>
        <dbReference type="ARBA" id="ARBA00004251"/>
    </source>
</evidence>
<sequence>MDLLWTILLVFLVCAQAQNITEVRVELGQNVILNCSGDNLDTYWYMQIHRQVRGSISRTFLGDSASTQYYIYSVRPKYSAFGNSLTIINITADDCRLYFCARRQNDNIQFVDTFSLVADVPVTAFTNICAENDQQQQRRMGVIYRCVVLSVFFVSVIILSCQKVLKCFTGEDVLLPCVHKGRDPPPKTLSVFWRDTDNNPVVDIKNNKPHYSSQHEKFRGRVESFPDLYKDGNFSIILKKVQQSDNGTYECHVPAVDVEQRLTLSVLKNVTTLRSVQFSVLPAGPDNELDLGPVSSFLFSGTNILVLLSLTAVSCQKVIKCFTGEDVLLPCVYKGRDPPPETLSVFWRDTDNNPVLDIKNNKPHYSSQHQKFRGRVESFPDLYKDGNFSIILKKVQQSDNGTYECHVPAVDVEQRLTLSVLKNVTTLRSVQFSVLPAGPDNELDLGPVSSFLFSNSVTLGSDAELVSHPAPHRKSQSDRLKFVIHITTTVSAVSCQADVTGFIGDDVLLPCTCTQVNSAVFWRDKNDSHILNIIQNKPDTLSQDQKFKGRVESFPDQYVNGNFSILLKKVQQTDSGPYYCLVPEVDCEQRVQLIVSGERAAAATTPAPGSSAHSPAVSLNFLRLLLLALFGCSFN</sequence>
<keyword evidence="2" id="KW-1003">Cell membrane</keyword>
<feature type="domain" description="Ig-like" evidence="12">
    <location>
        <begin position="504"/>
        <end position="596"/>
    </location>
</feature>
<evidence type="ECO:0000256" key="11">
    <source>
        <dbReference type="SAM" id="SignalP"/>
    </source>
</evidence>
<dbReference type="InterPro" id="IPR013106">
    <property type="entry name" value="Ig_V-set"/>
</dbReference>
<dbReference type="PANTHER" id="PTHR25466:SF14">
    <property type="entry name" value="BUTYROPHILIN SUBFAMILY 2 MEMBER A2-LIKE-RELATED"/>
    <property type="match status" value="1"/>
</dbReference>
<keyword evidence="7" id="KW-1015">Disulfide bond</keyword>
<evidence type="ECO:0000313" key="13">
    <source>
        <dbReference type="EMBL" id="KAK2857236.1"/>
    </source>
</evidence>
<keyword evidence="9" id="KW-0325">Glycoprotein</keyword>
<evidence type="ECO:0000256" key="2">
    <source>
        <dbReference type="ARBA" id="ARBA00022475"/>
    </source>
</evidence>
<dbReference type="Proteomes" id="UP001187415">
    <property type="component" value="Unassembled WGS sequence"/>
</dbReference>
<dbReference type="InterPro" id="IPR003599">
    <property type="entry name" value="Ig_sub"/>
</dbReference>
<dbReference type="GO" id="GO:0007166">
    <property type="term" value="P:cell surface receptor signaling pathway"/>
    <property type="evidence" value="ECO:0007669"/>
    <property type="project" value="TreeGrafter"/>
</dbReference>
<evidence type="ECO:0000313" key="14">
    <source>
        <dbReference type="Proteomes" id="UP001187415"/>
    </source>
</evidence>
<evidence type="ECO:0000256" key="6">
    <source>
        <dbReference type="ARBA" id="ARBA00023136"/>
    </source>
</evidence>
<evidence type="ECO:0000256" key="4">
    <source>
        <dbReference type="ARBA" id="ARBA00022729"/>
    </source>
</evidence>
<accession>A0AA88NKC2</accession>
<dbReference type="InterPro" id="IPR013783">
    <property type="entry name" value="Ig-like_fold"/>
</dbReference>
<dbReference type="EMBL" id="JAUPFM010000003">
    <property type="protein sequence ID" value="KAK2857236.1"/>
    <property type="molecule type" value="Genomic_DNA"/>
</dbReference>
<dbReference type="SMART" id="SM00406">
    <property type="entry name" value="IGv"/>
    <property type="match status" value="3"/>
</dbReference>
<keyword evidence="6" id="KW-0472">Membrane</keyword>
<dbReference type="InterPro" id="IPR007110">
    <property type="entry name" value="Ig-like_dom"/>
</dbReference>
<dbReference type="GO" id="GO:0071222">
    <property type="term" value="P:cellular response to lipopolysaccharide"/>
    <property type="evidence" value="ECO:0007669"/>
    <property type="project" value="TreeGrafter"/>
</dbReference>
<evidence type="ECO:0000256" key="9">
    <source>
        <dbReference type="ARBA" id="ARBA00023180"/>
    </source>
</evidence>
<dbReference type="GO" id="GO:0031295">
    <property type="term" value="P:T cell costimulation"/>
    <property type="evidence" value="ECO:0007669"/>
    <property type="project" value="TreeGrafter"/>
</dbReference>
<keyword evidence="10" id="KW-0393">Immunoglobulin domain</keyword>
<proteinExistence type="predicted"/>
<evidence type="ECO:0000256" key="5">
    <source>
        <dbReference type="ARBA" id="ARBA00022989"/>
    </source>
</evidence>
<evidence type="ECO:0000256" key="10">
    <source>
        <dbReference type="ARBA" id="ARBA00023319"/>
    </source>
</evidence>
<name>A0AA88NKC2_CHASR</name>
<dbReference type="AlphaFoldDB" id="A0AA88NKC2"/>
<dbReference type="PROSITE" id="PS50835">
    <property type="entry name" value="IG_LIKE"/>
    <property type="match status" value="3"/>
</dbReference>
<comment type="caution">
    <text evidence="13">The sequence shown here is derived from an EMBL/GenBank/DDBJ whole genome shotgun (WGS) entry which is preliminary data.</text>
</comment>
<feature type="chain" id="PRO_5041657420" description="Ig-like domain-containing protein" evidence="11">
    <location>
        <begin position="18"/>
        <end position="635"/>
    </location>
</feature>
<dbReference type="SUPFAM" id="SSF48726">
    <property type="entry name" value="Immunoglobulin"/>
    <property type="match status" value="4"/>
</dbReference>
<feature type="domain" description="Ig-like" evidence="12">
    <location>
        <begin position="170"/>
        <end position="263"/>
    </location>
</feature>
<keyword evidence="4 11" id="KW-0732">Signal</keyword>
<dbReference type="PANTHER" id="PTHR25466">
    <property type="entry name" value="T-LYMPHOCYTE ACTIVATION ANTIGEN"/>
    <property type="match status" value="1"/>
</dbReference>
<dbReference type="GO" id="GO:0009897">
    <property type="term" value="C:external side of plasma membrane"/>
    <property type="evidence" value="ECO:0007669"/>
    <property type="project" value="TreeGrafter"/>
</dbReference>
<dbReference type="GO" id="GO:0042102">
    <property type="term" value="P:positive regulation of T cell proliferation"/>
    <property type="evidence" value="ECO:0007669"/>
    <property type="project" value="TreeGrafter"/>
</dbReference>
<evidence type="ECO:0000259" key="12">
    <source>
        <dbReference type="PROSITE" id="PS50835"/>
    </source>
</evidence>
<dbReference type="SMART" id="SM00409">
    <property type="entry name" value="IG"/>
    <property type="match status" value="4"/>
</dbReference>
<reference evidence="13" key="1">
    <citation type="submission" date="2023-07" db="EMBL/GenBank/DDBJ databases">
        <title>Chromosome-level Genome Assembly of Striped Snakehead (Channa striata).</title>
        <authorList>
            <person name="Liu H."/>
        </authorList>
    </citation>
    <scope>NUCLEOTIDE SEQUENCE</scope>
    <source>
        <strain evidence="13">Gz</strain>
        <tissue evidence="13">Muscle</tissue>
    </source>
</reference>
<dbReference type="InterPro" id="IPR036179">
    <property type="entry name" value="Ig-like_dom_sf"/>
</dbReference>
<protein>
    <recommendedName>
        <fullName evidence="12">Ig-like domain-containing protein</fullName>
    </recommendedName>
</protein>
<organism evidence="13 14">
    <name type="scientific">Channa striata</name>
    <name type="common">Snakehead murrel</name>
    <name type="synonym">Ophicephalus striatus</name>
    <dbReference type="NCBI Taxonomy" id="64152"/>
    <lineage>
        <taxon>Eukaryota</taxon>
        <taxon>Metazoa</taxon>
        <taxon>Chordata</taxon>
        <taxon>Craniata</taxon>
        <taxon>Vertebrata</taxon>
        <taxon>Euteleostomi</taxon>
        <taxon>Actinopterygii</taxon>
        <taxon>Neopterygii</taxon>
        <taxon>Teleostei</taxon>
        <taxon>Neoteleostei</taxon>
        <taxon>Acanthomorphata</taxon>
        <taxon>Anabantaria</taxon>
        <taxon>Anabantiformes</taxon>
        <taxon>Channoidei</taxon>
        <taxon>Channidae</taxon>
        <taxon>Channa</taxon>
    </lineage>
</organism>
<gene>
    <name evidence="13" type="ORF">Q5P01_005971</name>
</gene>
<feature type="domain" description="Ig-like" evidence="12">
    <location>
        <begin position="324"/>
        <end position="417"/>
    </location>
</feature>
<dbReference type="GO" id="GO:0042130">
    <property type="term" value="P:negative regulation of T cell proliferation"/>
    <property type="evidence" value="ECO:0007669"/>
    <property type="project" value="TreeGrafter"/>
</dbReference>